<comment type="caution">
    <text evidence="1">The sequence shown here is derived from an EMBL/GenBank/DDBJ whole genome shotgun (WGS) entry which is preliminary data.</text>
</comment>
<keyword evidence="2" id="KW-1185">Reference proteome</keyword>
<dbReference type="RefSeq" id="WP_216417298.1">
    <property type="nucleotide sequence ID" value="NZ_JAHLQK010000004.1"/>
</dbReference>
<dbReference type="InterPro" id="IPR025234">
    <property type="entry name" value="YjzH-like"/>
</dbReference>
<evidence type="ECO:0000313" key="2">
    <source>
        <dbReference type="Proteomes" id="UP000779508"/>
    </source>
</evidence>
<name>A0ABS6G390_9FIRM</name>
<sequence length="59" mass="6964">MYKYIYVEVNAEGIFRQGNHKEMIDEYSNKGWRFVTAIPTSFSGHGVIKKFDLVFEKED</sequence>
<dbReference type="Pfam" id="PF13783">
    <property type="entry name" value="DUF4177"/>
    <property type="match status" value="1"/>
</dbReference>
<accession>A0ABS6G390</accession>
<organism evidence="1 2">
    <name type="scientific">Alkaliphilus flagellatus</name>
    <dbReference type="NCBI Taxonomy" id="2841507"/>
    <lineage>
        <taxon>Bacteria</taxon>
        <taxon>Bacillati</taxon>
        <taxon>Bacillota</taxon>
        <taxon>Clostridia</taxon>
        <taxon>Peptostreptococcales</taxon>
        <taxon>Natronincolaceae</taxon>
        <taxon>Alkaliphilus</taxon>
    </lineage>
</organism>
<evidence type="ECO:0000313" key="1">
    <source>
        <dbReference type="EMBL" id="MBU5676942.1"/>
    </source>
</evidence>
<dbReference type="Proteomes" id="UP000779508">
    <property type="component" value="Unassembled WGS sequence"/>
</dbReference>
<proteinExistence type="predicted"/>
<reference evidence="1 2" key="1">
    <citation type="submission" date="2021-06" db="EMBL/GenBank/DDBJ databases">
        <authorList>
            <person name="Sun Q."/>
            <person name="Li D."/>
        </authorList>
    </citation>
    <scope>NUCLEOTIDE SEQUENCE [LARGE SCALE GENOMIC DNA]</scope>
    <source>
        <strain evidence="1 2">MSJ-5</strain>
    </source>
</reference>
<protein>
    <submittedName>
        <fullName evidence="1">DUF4177 domain-containing protein</fullName>
    </submittedName>
</protein>
<dbReference type="EMBL" id="JAHLQK010000004">
    <property type="protein sequence ID" value="MBU5676942.1"/>
    <property type="molecule type" value="Genomic_DNA"/>
</dbReference>
<gene>
    <name evidence="1" type="ORF">KQI88_10990</name>
</gene>